<dbReference type="GO" id="GO:0031564">
    <property type="term" value="P:transcription antitermination"/>
    <property type="evidence" value="ECO:0007669"/>
    <property type="project" value="UniProtKB-KW"/>
</dbReference>
<dbReference type="Pfam" id="PF01029">
    <property type="entry name" value="NusB"/>
    <property type="match status" value="1"/>
</dbReference>
<keyword evidence="3 6" id="KW-0694">RNA-binding</keyword>
<accession>B2ICH4</accession>
<dbReference type="EMBL" id="CP001016">
    <property type="protein sequence ID" value="ACB93863.1"/>
    <property type="molecule type" value="Genomic_DNA"/>
</dbReference>
<organism evidence="8 9">
    <name type="scientific">Beijerinckia indica subsp. indica (strain ATCC 9039 / DSM 1715 / NCIMB 8712)</name>
    <dbReference type="NCBI Taxonomy" id="395963"/>
    <lineage>
        <taxon>Bacteria</taxon>
        <taxon>Pseudomonadati</taxon>
        <taxon>Pseudomonadota</taxon>
        <taxon>Alphaproteobacteria</taxon>
        <taxon>Hyphomicrobiales</taxon>
        <taxon>Beijerinckiaceae</taxon>
        <taxon>Beijerinckia</taxon>
    </lineage>
</organism>
<gene>
    <name evidence="6" type="primary">nusB</name>
    <name evidence="8" type="ordered locus">Bind_0207</name>
</gene>
<evidence type="ECO:0000256" key="3">
    <source>
        <dbReference type="ARBA" id="ARBA00022884"/>
    </source>
</evidence>
<dbReference type="KEGG" id="bid:Bind_0207"/>
<keyword evidence="5 6" id="KW-0804">Transcription</keyword>
<dbReference type="GO" id="GO:0006353">
    <property type="term" value="P:DNA-templated transcription termination"/>
    <property type="evidence" value="ECO:0007669"/>
    <property type="project" value="UniProtKB-UniRule"/>
</dbReference>
<evidence type="ECO:0000313" key="8">
    <source>
        <dbReference type="EMBL" id="ACB93863.1"/>
    </source>
</evidence>
<keyword evidence="4 6" id="KW-0805">Transcription regulation</keyword>
<dbReference type="InterPro" id="IPR035926">
    <property type="entry name" value="NusB-like_sf"/>
</dbReference>
<dbReference type="STRING" id="395963.Bind_0207"/>
<dbReference type="AlphaFoldDB" id="B2ICH4"/>
<dbReference type="Proteomes" id="UP000001695">
    <property type="component" value="Chromosome"/>
</dbReference>
<dbReference type="HAMAP" id="MF_00073">
    <property type="entry name" value="NusB"/>
    <property type="match status" value="1"/>
</dbReference>
<dbReference type="HOGENOM" id="CLU_087843_4_0_5"/>
<dbReference type="InterPro" id="IPR011605">
    <property type="entry name" value="NusB_fam"/>
</dbReference>
<dbReference type="GO" id="GO:0003723">
    <property type="term" value="F:RNA binding"/>
    <property type="evidence" value="ECO:0007669"/>
    <property type="project" value="UniProtKB-UniRule"/>
</dbReference>
<name>B2ICH4_BEII9</name>
<reference evidence="9" key="1">
    <citation type="submission" date="2008-03" db="EMBL/GenBank/DDBJ databases">
        <title>Complete sequence of chromosome of Beijerinckia indica subsp. indica ATCC 9039.</title>
        <authorList>
            <consortium name="US DOE Joint Genome Institute"/>
            <person name="Copeland A."/>
            <person name="Lucas S."/>
            <person name="Lapidus A."/>
            <person name="Glavina del Rio T."/>
            <person name="Dalin E."/>
            <person name="Tice H."/>
            <person name="Bruce D."/>
            <person name="Goodwin L."/>
            <person name="Pitluck S."/>
            <person name="LaButti K."/>
            <person name="Schmutz J."/>
            <person name="Larimer F."/>
            <person name="Land M."/>
            <person name="Hauser L."/>
            <person name="Kyrpides N."/>
            <person name="Mikhailova N."/>
            <person name="Dunfield P.F."/>
            <person name="Dedysh S.N."/>
            <person name="Liesack W."/>
            <person name="Saw J.H."/>
            <person name="Alam M."/>
            <person name="Chen Y."/>
            <person name="Murrell J.C."/>
            <person name="Richardson P."/>
        </authorList>
    </citation>
    <scope>NUCLEOTIDE SEQUENCE [LARGE SCALE GENOMIC DNA]</scope>
    <source>
        <strain evidence="9">ATCC 9039 / DSM 1715 / NCIMB 8712</strain>
    </source>
</reference>
<dbReference type="InterPro" id="IPR006027">
    <property type="entry name" value="NusB_RsmB_TIM44"/>
</dbReference>
<dbReference type="RefSeq" id="WP_012383221.1">
    <property type="nucleotide sequence ID" value="NC_010581.1"/>
</dbReference>
<comment type="similarity">
    <text evidence="1 6">Belongs to the NusB family.</text>
</comment>
<keyword evidence="2 6" id="KW-0889">Transcription antitermination</keyword>
<reference evidence="8 9" key="2">
    <citation type="journal article" date="2010" name="J. Bacteriol.">
        <title>Complete genome sequence of Beijerinckia indica subsp. indica.</title>
        <authorList>
            <person name="Tamas I."/>
            <person name="Dedysh S.N."/>
            <person name="Liesack W."/>
            <person name="Stott M.B."/>
            <person name="Alam M."/>
            <person name="Murrell J.C."/>
            <person name="Dunfield P.F."/>
        </authorList>
    </citation>
    <scope>NUCLEOTIDE SEQUENCE [LARGE SCALE GENOMIC DNA]</scope>
    <source>
        <strain evidence="9">ATCC 9039 / DSM 1715 / NCIMB 8712</strain>
    </source>
</reference>
<evidence type="ECO:0000256" key="6">
    <source>
        <dbReference type="HAMAP-Rule" id="MF_00073"/>
    </source>
</evidence>
<keyword evidence="9" id="KW-1185">Reference proteome</keyword>
<sequence length="155" mass="17484">MANAEQRSAARLAAVQALYQMEVTEKGLNETLAEFESFWIGNEIEGDQYKEAEIAFFRDILGGVLADQEPIDRQLDKTLVDGWPLRRVDPVVRAILRAGAYELKKRTDIPARVSIKEYVDVAGAFFGREESGMINAVLDELARRYRADEFAASRL</sequence>
<dbReference type="OrthoDB" id="9797817at2"/>
<dbReference type="eggNOG" id="COG0781">
    <property type="taxonomic scope" value="Bacteria"/>
</dbReference>
<dbReference type="PANTHER" id="PTHR11078">
    <property type="entry name" value="N UTILIZATION SUBSTANCE PROTEIN B-RELATED"/>
    <property type="match status" value="1"/>
</dbReference>
<comment type="function">
    <text evidence="6">Involved in transcription antitermination. Required for transcription of ribosomal RNA (rRNA) genes. Binds specifically to the boxA antiterminator sequence of the ribosomal RNA (rrn) operons.</text>
</comment>
<feature type="domain" description="NusB/RsmB/TIM44" evidence="7">
    <location>
        <begin position="9"/>
        <end position="143"/>
    </location>
</feature>
<proteinExistence type="inferred from homology"/>
<dbReference type="PANTHER" id="PTHR11078:SF3">
    <property type="entry name" value="ANTITERMINATION NUSB DOMAIN-CONTAINING PROTEIN"/>
    <property type="match status" value="1"/>
</dbReference>
<protein>
    <recommendedName>
        <fullName evidence="6">Transcription antitermination protein NusB</fullName>
    </recommendedName>
    <alternativeName>
        <fullName evidence="6">Antitermination factor NusB</fullName>
    </alternativeName>
</protein>
<dbReference type="NCBIfam" id="TIGR01951">
    <property type="entry name" value="nusB"/>
    <property type="match status" value="1"/>
</dbReference>
<evidence type="ECO:0000259" key="7">
    <source>
        <dbReference type="Pfam" id="PF01029"/>
    </source>
</evidence>
<evidence type="ECO:0000313" key="9">
    <source>
        <dbReference type="Proteomes" id="UP000001695"/>
    </source>
</evidence>
<dbReference type="GO" id="GO:0005829">
    <property type="term" value="C:cytosol"/>
    <property type="evidence" value="ECO:0007669"/>
    <property type="project" value="TreeGrafter"/>
</dbReference>
<evidence type="ECO:0000256" key="4">
    <source>
        <dbReference type="ARBA" id="ARBA00023015"/>
    </source>
</evidence>
<dbReference type="Gene3D" id="1.10.940.10">
    <property type="entry name" value="NusB-like"/>
    <property type="match status" value="1"/>
</dbReference>
<evidence type="ECO:0000256" key="2">
    <source>
        <dbReference type="ARBA" id="ARBA00022814"/>
    </source>
</evidence>
<evidence type="ECO:0000256" key="1">
    <source>
        <dbReference type="ARBA" id="ARBA00005952"/>
    </source>
</evidence>
<evidence type="ECO:0000256" key="5">
    <source>
        <dbReference type="ARBA" id="ARBA00023163"/>
    </source>
</evidence>
<dbReference type="SUPFAM" id="SSF48013">
    <property type="entry name" value="NusB-like"/>
    <property type="match status" value="1"/>
</dbReference>